<dbReference type="Proteomes" id="UP001500886">
    <property type="component" value="Unassembled WGS sequence"/>
</dbReference>
<dbReference type="EMBL" id="BAAASL010000013">
    <property type="protein sequence ID" value="GAA2719220.1"/>
    <property type="molecule type" value="Genomic_DNA"/>
</dbReference>
<evidence type="ECO:0000313" key="1">
    <source>
        <dbReference type="EMBL" id="GAA2719220.1"/>
    </source>
</evidence>
<keyword evidence="2" id="KW-1185">Reference proteome</keyword>
<evidence type="ECO:0000313" key="2">
    <source>
        <dbReference type="Proteomes" id="UP001500886"/>
    </source>
</evidence>
<proteinExistence type="predicted"/>
<accession>A0ABN3TVB1</accession>
<evidence type="ECO:0008006" key="3">
    <source>
        <dbReference type="Google" id="ProtNLM"/>
    </source>
</evidence>
<gene>
    <name evidence="1" type="ORF">GCM10010315_36770</name>
</gene>
<protein>
    <recommendedName>
        <fullName evidence="3">Holin</fullName>
    </recommendedName>
</protein>
<name>A0ABN3TVB1_9ACTN</name>
<organism evidence="1 2">
    <name type="scientific">Streptomyces luteosporeus</name>
    <dbReference type="NCBI Taxonomy" id="173856"/>
    <lineage>
        <taxon>Bacteria</taxon>
        <taxon>Bacillati</taxon>
        <taxon>Actinomycetota</taxon>
        <taxon>Actinomycetes</taxon>
        <taxon>Kitasatosporales</taxon>
        <taxon>Streptomycetaceae</taxon>
        <taxon>Streptomyces</taxon>
    </lineage>
</organism>
<sequence>MTSTAKRGRHRGPAAAYPLWEMLREHPARVYSVAAAAVALLAQYVTVPHEAILALAAALLGAGEVTQRVENSKTAEALRQQA</sequence>
<comment type="caution">
    <text evidence="1">The sequence shown here is derived from an EMBL/GenBank/DDBJ whole genome shotgun (WGS) entry which is preliminary data.</text>
</comment>
<reference evidence="1 2" key="1">
    <citation type="journal article" date="2019" name="Int. J. Syst. Evol. Microbiol.">
        <title>The Global Catalogue of Microorganisms (GCM) 10K type strain sequencing project: providing services to taxonomists for standard genome sequencing and annotation.</title>
        <authorList>
            <consortium name="The Broad Institute Genomics Platform"/>
            <consortium name="The Broad Institute Genome Sequencing Center for Infectious Disease"/>
            <person name="Wu L."/>
            <person name="Ma J."/>
        </authorList>
    </citation>
    <scope>NUCLEOTIDE SEQUENCE [LARGE SCALE GENOMIC DNA]</scope>
    <source>
        <strain evidence="1 2">JCM 4542</strain>
    </source>
</reference>